<keyword evidence="8" id="KW-1185">Reference proteome</keyword>
<dbReference type="Pfam" id="PF22901">
    <property type="entry name" value="dsrm_Ferlin"/>
    <property type="match status" value="1"/>
</dbReference>
<dbReference type="OrthoDB" id="270970at2759"/>
<comment type="caution">
    <text evidence="7">The sequence shown here is derived from an EMBL/GenBank/DDBJ whole genome shotgun (WGS) entry which is preliminary data.</text>
</comment>
<dbReference type="PANTHER" id="PTHR12546">
    <property type="entry name" value="FER-1-LIKE"/>
    <property type="match status" value="1"/>
</dbReference>
<accession>A0A7L0DTQ7</accession>
<evidence type="ECO:0000313" key="8">
    <source>
        <dbReference type="Proteomes" id="UP000550660"/>
    </source>
</evidence>
<evidence type="ECO:0000313" key="7">
    <source>
        <dbReference type="EMBL" id="NXJ74115.1"/>
    </source>
</evidence>
<reference evidence="7 8" key="1">
    <citation type="submission" date="2019-09" db="EMBL/GenBank/DDBJ databases">
        <title>Bird 10,000 Genomes (B10K) Project - Family phase.</title>
        <authorList>
            <person name="Zhang G."/>
        </authorList>
    </citation>
    <scope>NUCLEOTIDE SEQUENCE [LARGE SCALE GENOMIC DNA]</scope>
    <source>
        <strain evidence="7">B10K-DU-007-40</strain>
        <tissue evidence="7">Mixed tissue sample</tissue>
    </source>
</reference>
<feature type="domain" description="C2" evidence="6">
    <location>
        <begin position="1"/>
        <end position="80"/>
    </location>
</feature>
<dbReference type="GO" id="GO:0016020">
    <property type="term" value="C:membrane"/>
    <property type="evidence" value="ECO:0007669"/>
    <property type="project" value="UniProtKB-SubCell"/>
</dbReference>
<dbReference type="Pfam" id="PF00168">
    <property type="entry name" value="C2"/>
    <property type="match status" value="3"/>
</dbReference>
<dbReference type="PROSITE" id="PS50004">
    <property type="entry name" value="C2"/>
    <property type="match status" value="2"/>
</dbReference>
<name>A0A7L0DTQ7_TROML</name>
<evidence type="ECO:0000256" key="2">
    <source>
        <dbReference type="ARBA" id="ARBA00022692"/>
    </source>
</evidence>
<proteinExistence type="predicted"/>
<dbReference type="CDD" id="cd04037">
    <property type="entry name" value="C2E_Ferlin"/>
    <property type="match status" value="1"/>
</dbReference>
<dbReference type="InterPro" id="IPR055072">
    <property type="entry name" value="Ferlin_DSRM"/>
</dbReference>
<organism evidence="7 8">
    <name type="scientific">Trogon melanurus</name>
    <name type="common">Black-tailed trogon</name>
    <dbReference type="NCBI Taxonomy" id="56311"/>
    <lineage>
        <taxon>Eukaryota</taxon>
        <taxon>Metazoa</taxon>
        <taxon>Chordata</taxon>
        <taxon>Craniata</taxon>
        <taxon>Vertebrata</taxon>
        <taxon>Euteleostomi</taxon>
        <taxon>Archelosauria</taxon>
        <taxon>Archosauria</taxon>
        <taxon>Dinosauria</taxon>
        <taxon>Saurischia</taxon>
        <taxon>Theropoda</taxon>
        <taxon>Coelurosauria</taxon>
        <taxon>Aves</taxon>
        <taxon>Neognathae</taxon>
        <taxon>Neoaves</taxon>
        <taxon>Telluraves</taxon>
        <taxon>Coraciimorphae</taxon>
        <taxon>Trogoniformes</taxon>
        <taxon>Trogonidae</taxon>
        <taxon>Trogon</taxon>
    </lineage>
</organism>
<feature type="non-terminal residue" evidence="7">
    <location>
        <position position="1"/>
    </location>
</feature>
<keyword evidence="3" id="KW-0677">Repeat</keyword>
<evidence type="ECO:0000256" key="3">
    <source>
        <dbReference type="ARBA" id="ARBA00022737"/>
    </source>
</evidence>
<protein>
    <submittedName>
        <fullName evidence="7">MYOF protein</fullName>
    </submittedName>
</protein>
<keyword evidence="5" id="KW-0472">Membrane</keyword>
<gene>
    <name evidence="7" type="primary">Myof_0</name>
    <name evidence="7" type="ORF">TROMEL_R04696</name>
</gene>
<dbReference type="GO" id="GO:0007009">
    <property type="term" value="P:plasma membrane organization"/>
    <property type="evidence" value="ECO:0007669"/>
    <property type="project" value="TreeGrafter"/>
</dbReference>
<dbReference type="AlphaFoldDB" id="A0A7L0DTQ7"/>
<dbReference type="InterPro" id="IPR037724">
    <property type="entry name" value="C2E_Ferlin"/>
</dbReference>
<feature type="domain" description="C2" evidence="6">
    <location>
        <begin position="198"/>
        <end position="332"/>
    </location>
</feature>
<dbReference type="Gene3D" id="2.60.40.150">
    <property type="entry name" value="C2 domain"/>
    <property type="match status" value="2"/>
</dbReference>
<evidence type="ECO:0000256" key="1">
    <source>
        <dbReference type="ARBA" id="ARBA00004167"/>
    </source>
</evidence>
<sequence>DPYIKISLSKKVIEDRDNYVPNTLNPIFGRMYELSCFLPQEKDLKISVYDYDTLTRDEKVGETVIDLENRFLSRYGSHCGIPQQYCISGVNTWRDQLKPTQLLQNVARFKGYAPPILSENGRKINYGGRDYTLEEAGELVHSFYISVLNSYYCKYKTFHRSMELPWQTCMQQTIAHPSSPLVQGKLQMWVDVFPKSLGPPGPPFNITPRKAKKYILRVIVWNTKDVLLDEKSITGEEMSDIYVKGWMPGNEENKQKTDVHYRSLDGEGNFNWRFVFPFDYLPAEQLCVVSKKEHFWSHDKTEFRIPPKLIIQIWDNDKFSLDDYLGKTSQTR</sequence>
<dbReference type="InterPro" id="IPR037725">
    <property type="entry name" value="C2F_Ferlin"/>
</dbReference>
<evidence type="ECO:0000259" key="6">
    <source>
        <dbReference type="PROSITE" id="PS50004"/>
    </source>
</evidence>
<dbReference type="CDD" id="cd08374">
    <property type="entry name" value="C2F_Ferlin"/>
    <property type="match status" value="1"/>
</dbReference>
<dbReference type="InterPro" id="IPR035892">
    <property type="entry name" value="C2_domain_sf"/>
</dbReference>
<dbReference type="PANTHER" id="PTHR12546:SF55">
    <property type="entry name" value="MYOFERLIN"/>
    <property type="match status" value="1"/>
</dbReference>
<evidence type="ECO:0000256" key="5">
    <source>
        <dbReference type="ARBA" id="ARBA00023136"/>
    </source>
</evidence>
<dbReference type="SUPFAM" id="SSF49562">
    <property type="entry name" value="C2 domain (Calcium/lipid-binding domain, CaLB)"/>
    <property type="match status" value="2"/>
</dbReference>
<dbReference type="InterPro" id="IPR000008">
    <property type="entry name" value="C2_dom"/>
</dbReference>
<feature type="non-terminal residue" evidence="7">
    <location>
        <position position="332"/>
    </location>
</feature>
<comment type="subcellular location">
    <subcellularLocation>
        <location evidence="1">Membrane</location>
        <topology evidence="1">Single-pass membrane protein</topology>
    </subcellularLocation>
</comment>
<keyword evidence="2" id="KW-0812">Transmembrane</keyword>
<dbReference type="EMBL" id="VXAG01000021">
    <property type="protein sequence ID" value="NXJ74115.1"/>
    <property type="molecule type" value="Genomic_DNA"/>
</dbReference>
<evidence type="ECO:0000256" key="4">
    <source>
        <dbReference type="ARBA" id="ARBA00022989"/>
    </source>
</evidence>
<dbReference type="GO" id="GO:0061025">
    <property type="term" value="P:membrane fusion"/>
    <property type="evidence" value="ECO:0007669"/>
    <property type="project" value="TreeGrafter"/>
</dbReference>
<dbReference type="Proteomes" id="UP000550660">
    <property type="component" value="Unassembled WGS sequence"/>
</dbReference>
<dbReference type="InterPro" id="IPR037721">
    <property type="entry name" value="Ferlin"/>
</dbReference>
<keyword evidence="4" id="KW-1133">Transmembrane helix</keyword>